<dbReference type="Pfam" id="PF02237">
    <property type="entry name" value="BPL_C"/>
    <property type="match status" value="1"/>
</dbReference>
<evidence type="ECO:0000256" key="5">
    <source>
        <dbReference type="HAMAP-Rule" id="MF_00978"/>
    </source>
</evidence>
<comment type="function">
    <text evidence="5">Acts both as a biotin--[acetyl-CoA-carboxylase] ligase and a repressor.</text>
</comment>
<dbReference type="PANTHER" id="PTHR12835">
    <property type="entry name" value="BIOTIN PROTEIN LIGASE"/>
    <property type="match status" value="1"/>
</dbReference>
<feature type="binding site" evidence="5">
    <location>
        <position position="119"/>
    </location>
    <ligand>
        <name>biotin</name>
        <dbReference type="ChEBI" id="CHEBI:57586"/>
    </ligand>
</feature>
<comment type="caution">
    <text evidence="5">Lacks conserved residue(s) required for the propagation of feature annotation.</text>
</comment>
<dbReference type="InterPro" id="IPR045864">
    <property type="entry name" value="aa-tRNA-synth_II/BPL/LPL"/>
</dbReference>
<evidence type="ECO:0000313" key="7">
    <source>
        <dbReference type="EMBL" id="SHM04917.1"/>
    </source>
</evidence>
<dbReference type="InterPro" id="IPR036388">
    <property type="entry name" value="WH-like_DNA-bd_sf"/>
</dbReference>
<sequence>MMRDGSLNELLLIFLSKKGSYVSGEEISEKFGVSRTAVWKQVNHLRKLGYEIDSVPRVGYCLKRSPDLLLPEEIIQNSRLEFLARKIYHYPSIGSTNDEAKKLAQNGAPHGTLVIAEEQTGGKGRLGRRWVSPPRKGIWLSIILRPSLEPYQAPRITMTCAVAAAKAIRKVTGIDCRIKWPNDLLVKGKKVAGILTEMSADMDSINFVVTGIGINVNNTNFPKEIIETATSLKLASGKNVDRLKILTEFLSQFEVVYRCLEDGEFGKVLEEWRQLSCNLGKRVRIIGRNYELEGLALDVDGNGALLVKTNEGTVERVLSGDVSLRE</sequence>
<dbReference type="Pfam" id="PF03099">
    <property type="entry name" value="BPL_LplA_LipB"/>
    <property type="match status" value="1"/>
</dbReference>
<protein>
    <recommendedName>
        <fullName evidence="5">Bifunctional ligase/repressor BirA</fullName>
    </recommendedName>
    <alternativeName>
        <fullName evidence="5">Biotin--[acetyl-CoA-carboxylase] ligase</fullName>
        <ecNumber evidence="5">6.3.4.15</ecNumber>
    </alternativeName>
    <alternativeName>
        <fullName evidence="5">Biotin--protein ligase</fullName>
    </alternativeName>
    <alternativeName>
        <fullName evidence="5">Biotin-[acetyl-CoA carboxylase] synthetase</fullName>
    </alternativeName>
</protein>
<keyword evidence="4 5" id="KW-0092">Biotin</keyword>
<comment type="similarity">
    <text evidence="5">Belongs to the biotin--protein ligase family.</text>
</comment>
<evidence type="ECO:0000256" key="4">
    <source>
        <dbReference type="ARBA" id="ARBA00023267"/>
    </source>
</evidence>
<keyword evidence="5" id="KW-0804">Transcription</keyword>
<dbReference type="SUPFAM" id="SSF50037">
    <property type="entry name" value="C-terminal domain of transcriptional repressors"/>
    <property type="match status" value="1"/>
</dbReference>
<dbReference type="Pfam" id="PF08279">
    <property type="entry name" value="HTH_11"/>
    <property type="match status" value="1"/>
</dbReference>
<dbReference type="Gene3D" id="1.10.10.10">
    <property type="entry name" value="Winged helix-like DNA-binding domain superfamily/Winged helix DNA-binding domain"/>
    <property type="match status" value="1"/>
</dbReference>
<feature type="domain" description="BPL/LPL catalytic" evidence="6">
    <location>
        <begin position="72"/>
        <end position="261"/>
    </location>
</feature>
<keyword evidence="5" id="KW-0238">DNA-binding</keyword>
<evidence type="ECO:0000259" key="6">
    <source>
        <dbReference type="PROSITE" id="PS51733"/>
    </source>
</evidence>
<organism evidence="7 8">
    <name type="scientific">Caldanaerovirga acetigignens</name>
    <dbReference type="NCBI Taxonomy" id="447595"/>
    <lineage>
        <taxon>Bacteria</taxon>
        <taxon>Bacillati</taxon>
        <taxon>Bacillota</taxon>
        <taxon>Clostridia</taxon>
        <taxon>Thermosediminibacterales</taxon>
        <taxon>Thermosediminibacteraceae</taxon>
        <taxon>Caldanaerovirga</taxon>
    </lineage>
</organism>
<dbReference type="OrthoDB" id="9807064at2"/>
<dbReference type="InterPro" id="IPR013196">
    <property type="entry name" value="HTH_11"/>
</dbReference>
<keyword evidence="5" id="KW-0805">Transcription regulation</keyword>
<dbReference type="EMBL" id="FRCR01000001">
    <property type="protein sequence ID" value="SHM04917.1"/>
    <property type="molecule type" value="Genomic_DNA"/>
</dbReference>
<dbReference type="InterPro" id="IPR003142">
    <property type="entry name" value="BPL_C"/>
</dbReference>
<dbReference type="EC" id="6.3.4.15" evidence="5"/>
<dbReference type="Gene3D" id="3.30.930.10">
    <property type="entry name" value="Bira Bifunctional Protein, Domain 2"/>
    <property type="match status" value="1"/>
</dbReference>
<name>A0A1M7FMP7_9FIRM</name>
<dbReference type="RefSeq" id="WP_143156165.1">
    <property type="nucleotide sequence ID" value="NZ_FRCR01000001.1"/>
</dbReference>
<dbReference type="PANTHER" id="PTHR12835:SF5">
    <property type="entry name" value="BIOTIN--PROTEIN LIGASE"/>
    <property type="match status" value="1"/>
</dbReference>
<reference evidence="8" key="1">
    <citation type="submission" date="2016-11" db="EMBL/GenBank/DDBJ databases">
        <authorList>
            <person name="Varghese N."/>
            <person name="Submissions S."/>
        </authorList>
    </citation>
    <scope>NUCLEOTIDE SEQUENCE [LARGE SCALE GENOMIC DNA]</scope>
    <source>
        <strain evidence="8">DSM 18802</strain>
    </source>
</reference>
<comment type="catalytic activity">
    <reaction evidence="5">
        <text>biotin + L-lysyl-[protein] + ATP = N(6)-biotinyl-L-lysyl-[protein] + AMP + diphosphate + H(+)</text>
        <dbReference type="Rhea" id="RHEA:11756"/>
        <dbReference type="Rhea" id="RHEA-COMP:9752"/>
        <dbReference type="Rhea" id="RHEA-COMP:10505"/>
        <dbReference type="ChEBI" id="CHEBI:15378"/>
        <dbReference type="ChEBI" id="CHEBI:29969"/>
        <dbReference type="ChEBI" id="CHEBI:30616"/>
        <dbReference type="ChEBI" id="CHEBI:33019"/>
        <dbReference type="ChEBI" id="CHEBI:57586"/>
        <dbReference type="ChEBI" id="CHEBI:83144"/>
        <dbReference type="ChEBI" id="CHEBI:456215"/>
        <dbReference type="EC" id="6.3.4.15"/>
    </reaction>
</comment>
<dbReference type="InterPro" id="IPR004143">
    <property type="entry name" value="BPL_LPL_catalytic"/>
</dbReference>
<evidence type="ECO:0000256" key="3">
    <source>
        <dbReference type="ARBA" id="ARBA00022840"/>
    </source>
</evidence>
<dbReference type="SUPFAM" id="SSF46785">
    <property type="entry name" value="Winged helix' DNA-binding domain"/>
    <property type="match status" value="1"/>
</dbReference>
<dbReference type="InterPro" id="IPR030855">
    <property type="entry name" value="Bifunct_BirA"/>
</dbReference>
<dbReference type="PROSITE" id="PS51733">
    <property type="entry name" value="BPL_LPL_CATALYTIC"/>
    <property type="match status" value="1"/>
</dbReference>
<dbReference type="CDD" id="cd16442">
    <property type="entry name" value="BPL"/>
    <property type="match status" value="1"/>
</dbReference>
<dbReference type="InterPro" id="IPR008988">
    <property type="entry name" value="Transcriptional_repressor_C"/>
</dbReference>
<dbReference type="AlphaFoldDB" id="A0A1M7FMP7"/>
<feature type="binding site" evidence="5">
    <location>
        <begin position="95"/>
        <end position="97"/>
    </location>
    <ligand>
        <name>biotin</name>
        <dbReference type="ChEBI" id="CHEBI:57586"/>
    </ligand>
</feature>
<dbReference type="HAMAP" id="MF_00978">
    <property type="entry name" value="Bifunct_BirA"/>
    <property type="match status" value="1"/>
</dbReference>
<dbReference type="InterPro" id="IPR036390">
    <property type="entry name" value="WH_DNA-bd_sf"/>
</dbReference>
<feature type="binding site" evidence="5">
    <location>
        <position position="190"/>
    </location>
    <ligand>
        <name>biotin</name>
        <dbReference type="ChEBI" id="CHEBI:57586"/>
    </ligand>
</feature>
<dbReference type="GO" id="GO:0003677">
    <property type="term" value="F:DNA binding"/>
    <property type="evidence" value="ECO:0007669"/>
    <property type="project" value="UniProtKB-UniRule"/>
</dbReference>
<keyword evidence="2 5" id="KW-0547">Nucleotide-binding</keyword>
<dbReference type="Gene3D" id="2.30.30.100">
    <property type="match status" value="1"/>
</dbReference>
<keyword evidence="3 5" id="KW-0067">ATP-binding</keyword>
<feature type="DNA-binding region" description="H-T-H motif" evidence="5">
    <location>
        <begin position="24"/>
        <end position="43"/>
    </location>
</feature>
<gene>
    <name evidence="5" type="primary">birA</name>
    <name evidence="7" type="ORF">SAMN05660826_00068</name>
</gene>
<evidence type="ECO:0000256" key="1">
    <source>
        <dbReference type="ARBA" id="ARBA00022598"/>
    </source>
</evidence>
<dbReference type="InterPro" id="IPR004408">
    <property type="entry name" value="Biotin_CoA_COase_ligase"/>
</dbReference>
<dbReference type="GO" id="GO:0006355">
    <property type="term" value="P:regulation of DNA-templated transcription"/>
    <property type="evidence" value="ECO:0007669"/>
    <property type="project" value="UniProtKB-UniRule"/>
</dbReference>
<dbReference type="SUPFAM" id="SSF55681">
    <property type="entry name" value="Class II aaRS and biotin synthetases"/>
    <property type="match status" value="1"/>
</dbReference>
<dbReference type="NCBIfam" id="TIGR00121">
    <property type="entry name" value="birA_ligase"/>
    <property type="match status" value="1"/>
</dbReference>
<keyword evidence="5" id="KW-0678">Repressor</keyword>
<keyword evidence="1 5" id="KW-0436">Ligase</keyword>
<evidence type="ECO:0000256" key="2">
    <source>
        <dbReference type="ARBA" id="ARBA00022741"/>
    </source>
</evidence>
<dbReference type="GO" id="GO:0005737">
    <property type="term" value="C:cytoplasm"/>
    <property type="evidence" value="ECO:0007669"/>
    <property type="project" value="TreeGrafter"/>
</dbReference>
<proteinExistence type="inferred from homology"/>
<accession>A0A1M7FMP7</accession>
<dbReference type="GO" id="GO:0016740">
    <property type="term" value="F:transferase activity"/>
    <property type="evidence" value="ECO:0007669"/>
    <property type="project" value="UniProtKB-ARBA"/>
</dbReference>
<keyword evidence="8" id="KW-1185">Reference proteome</keyword>
<dbReference type="GO" id="GO:0009249">
    <property type="term" value="P:protein lipoylation"/>
    <property type="evidence" value="ECO:0007669"/>
    <property type="project" value="UniProtKB-ARBA"/>
</dbReference>
<dbReference type="GO" id="GO:0004077">
    <property type="term" value="F:biotin--[biotin carboxyl-carrier protein] ligase activity"/>
    <property type="evidence" value="ECO:0007669"/>
    <property type="project" value="UniProtKB-UniRule"/>
</dbReference>
<dbReference type="STRING" id="447595.SAMN05660826_00068"/>
<dbReference type="GO" id="GO:0005524">
    <property type="term" value="F:ATP binding"/>
    <property type="evidence" value="ECO:0007669"/>
    <property type="project" value="UniProtKB-UniRule"/>
</dbReference>
<evidence type="ECO:0000313" key="8">
    <source>
        <dbReference type="Proteomes" id="UP000184375"/>
    </source>
</evidence>
<dbReference type="Proteomes" id="UP000184375">
    <property type="component" value="Unassembled WGS sequence"/>
</dbReference>